<dbReference type="Gene3D" id="3.10.20.70">
    <property type="entry name" value="Glutamine synthetase, N-terminal domain"/>
    <property type="match status" value="1"/>
</dbReference>
<evidence type="ECO:0000256" key="13">
    <source>
        <dbReference type="PIRSR" id="PIRSR604809-3"/>
    </source>
</evidence>
<dbReference type="InterPro" id="IPR008146">
    <property type="entry name" value="Gln_synth_cat_dom"/>
</dbReference>
<keyword evidence="19" id="KW-1185">Reference proteome</keyword>
<evidence type="ECO:0000259" key="16">
    <source>
        <dbReference type="PROSITE" id="PS51986"/>
    </source>
</evidence>
<dbReference type="InterPro" id="IPR008147">
    <property type="entry name" value="Gln_synt_N"/>
</dbReference>
<dbReference type="InterPro" id="IPR014746">
    <property type="entry name" value="Gln_synth/guanido_kin_cat_dom"/>
</dbReference>
<evidence type="ECO:0000256" key="1">
    <source>
        <dbReference type="ARBA" id="ARBA00004496"/>
    </source>
</evidence>
<dbReference type="InterPro" id="IPR036651">
    <property type="entry name" value="Gln_synt_N_sf"/>
</dbReference>
<dbReference type="SUPFAM" id="SSF54368">
    <property type="entry name" value="Glutamine synthetase, N-terminal domain"/>
    <property type="match status" value="1"/>
</dbReference>
<keyword evidence="5" id="KW-0963">Cytoplasm</keyword>
<evidence type="ECO:0000313" key="18">
    <source>
        <dbReference type="EMBL" id="RNL39145.1"/>
    </source>
</evidence>
<dbReference type="OrthoDB" id="9807095at2"/>
<dbReference type="RefSeq" id="WP_123209146.1">
    <property type="nucleotide sequence ID" value="NZ_JBHTHO010000010.1"/>
</dbReference>
<evidence type="ECO:0000259" key="17">
    <source>
        <dbReference type="PROSITE" id="PS51987"/>
    </source>
</evidence>
<evidence type="ECO:0000256" key="8">
    <source>
        <dbReference type="ARBA" id="ARBA00022741"/>
    </source>
</evidence>
<evidence type="ECO:0000256" key="3">
    <source>
        <dbReference type="ARBA" id="ARBA00012937"/>
    </source>
</evidence>
<dbReference type="GO" id="GO:0006542">
    <property type="term" value="P:glutamine biosynthetic process"/>
    <property type="evidence" value="ECO:0007669"/>
    <property type="project" value="InterPro"/>
</dbReference>
<keyword evidence="6 18" id="KW-0436">Ligase</keyword>
<dbReference type="Pfam" id="PF00120">
    <property type="entry name" value="Gln-synt_C"/>
    <property type="match status" value="1"/>
</dbReference>
<evidence type="ECO:0000256" key="9">
    <source>
        <dbReference type="ARBA" id="ARBA00022840"/>
    </source>
</evidence>
<feature type="binding site" evidence="12">
    <location>
        <begin position="241"/>
        <end position="243"/>
    </location>
    <ligand>
        <name>ATP</name>
        <dbReference type="ChEBI" id="CHEBI:30616"/>
    </ligand>
</feature>
<dbReference type="PROSITE" id="PS51986">
    <property type="entry name" value="GS_BETA_GRASP"/>
    <property type="match status" value="1"/>
</dbReference>
<dbReference type="PANTHER" id="PTHR43785:SF12">
    <property type="entry name" value="TYPE-1 GLUTAMINE SYNTHETASE 2"/>
    <property type="match status" value="1"/>
</dbReference>
<evidence type="ECO:0000256" key="12">
    <source>
        <dbReference type="PIRSR" id="PIRSR604809-2"/>
    </source>
</evidence>
<comment type="cofactor">
    <cofactor evidence="13">
        <name>Mg(2+)</name>
        <dbReference type="ChEBI" id="CHEBI:18420"/>
    </cofactor>
    <text evidence="13">Binds 2 Mg(2+) ions per subunit.</text>
</comment>
<feature type="binding site" evidence="11">
    <location>
        <position position="294"/>
    </location>
    <ligand>
        <name>L-glutamate</name>
        <dbReference type="ChEBI" id="CHEBI:29985"/>
    </ligand>
</feature>
<dbReference type="Gene3D" id="3.30.590.10">
    <property type="entry name" value="Glutamine synthetase/guanido kinase, catalytic domain"/>
    <property type="match status" value="1"/>
</dbReference>
<keyword evidence="8 12" id="KW-0547">Nucleotide-binding</keyword>
<dbReference type="GO" id="GO:0005737">
    <property type="term" value="C:cytoplasm"/>
    <property type="evidence" value="ECO:0007669"/>
    <property type="project" value="UniProtKB-SubCell"/>
</dbReference>
<keyword evidence="13" id="KW-0460">Magnesium</keyword>
<evidence type="ECO:0000256" key="15">
    <source>
        <dbReference type="RuleBase" id="RU000384"/>
    </source>
</evidence>
<evidence type="ECO:0000313" key="19">
    <source>
        <dbReference type="Proteomes" id="UP000269591"/>
    </source>
</evidence>
<dbReference type="NCBIfam" id="TIGR00653">
    <property type="entry name" value="GlnA"/>
    <property type="match status" value="1"/>
</dbReference>
<evidence type="ECO:0000256" key="7">
    <source>
        <dbReference type="ARBA" id="ARBA00022723"/>
    </source>
</evidence>
<feature type="domain" description="GS beta-grasp" evidence="16">
    <location>
        <begin position="15"/>
        <end position="100"/>
    </location>
</feature>
<dbReference type="AlphaFoldDB" id="A0A3N0AW95"/>
<dbReference type="SMART" id="SM01230">
    <property type="entry name" value="Gln-synt_C"/>
    <property type="match status" value="1"/>
</dbReference>
<dbReference type="EC" id="6.3.1.2" evidence="3"/>
<evidence type="ECO:0000256" key="11">
    <source>
        <dbReference type="PIRSR" id="PIRSR604809-1"/>
    </source>
</evidence>
<evidence type="ECO:0000256" key="2">
    <source>
        <dbReference type="ARBA" id="ARBA00009897"/>
    </source>
</evidence>
<gene>
    <name evidence="18" type="primary">glnA</name>
    <name evidence="18" type="ORF">DMP06_07650</name>
</gene>
<organism evidence="18 19">
    <name type="scientific">Slackia equolifaciens</name>
    <dbReference type="NCBI Taxonomy" id="498718"/>
    <lineage>
        <taxon>Bacteria</taxon>
        <taxon>Bacillati</taxon>
        <taxon>Actinomycetota</taxon>
        <taxon>Coriobacteriia</taxon>
        <taxon>Eggerthellales</taxon>
        <taxon>Eggerthellaceae</taxon>
        <taxon>Slackia</taxon>
    </lineage>
</organism>
<comment type="similarity">
    <text evidence="2 14 15">Belongs to the glutamine synthetase family.</text>
</comment>
<dbReference type="PROSITE" id="PS51987">
    <property type="entry name" value="GS_CATALYTIC"/>
    <property type="match status" value="1"/>
</dbReference>
<evidence type="ECO:0000256" key="6">
    <source>
        <dbReference type="ARBA" id="ARBA00022598"/>
    </source>
</evidence>
<protein>
    <recommendedName>
        <fullName evidence="4">Glutamine synthetase</fullName>
        <ecNumber evidence="3">6.3.1.2</ecNumber>
    </recommendedName>
    <alternativeName>
        <fullName evidence="10">Glutamate--ammonia ligase</fullName>
    </alternativeName>
</protein>
<evidence type="ECO:0000256" key="10">
    <source>
        <dbReference type="ARBA" id="ARBA00030668"/>
    </source>
</evidence>
<feature type="binding site" evidence="13">
    <location>
        <position position="190"/>
    </location>
    <ligand>
        <name>Mg(2+)</name>
        <dbReference type="ChEBI" id="CHEBI:18420"/>
        <label>1</label>
    </ligand>
</feature>
<comment type="subcellular location">
    <subcellularLocation>
        <location evidence="1">Cytoplasm</location>
    </subcellularLocation>
</comment>
<feature type="binding site" evidence="12">
    <location>
        <position position="312"/>
    </location>
    <ligand>
        <name>ATP</name>
        <dbReference type="ChEBI" id="CHEBI:30616"/>
    </ligand>
</feature>
<dbReference type="PANTHER" id="PTHR43785">
    <property type="entry name" value="GAMMA-GLUTAMYLPUTRESCINE SYNTHETASE"/>
    <property type="match status" value="1"/>
</dbReference>
<feature type="binding site" evidence="13">
    <location>
        <position position="239"/>
    </location>
    <ligand>
        <name>Mg(2+)</name>
        <dbReference type="ChEBI" id="CHEBI:18420"/>
        <label>1</label>
    </ligand>
</feature>
<feature type="binding site" evidence="13">
    <location>
        <position position="183"/>
    </location>
    <ligand>
        <name>Mg(2+)</name>
        <dbReference type="ChEBI" id="CHEBI:18420"/>
        <label>1</label>
    </ligand>
</feature>
<feature type="domain" description="GS catalytic" evidence="17">
    <location>
        <begin position="107"/>
        <end position="443"/>
    </location>
</feature>
<evidence type="ECO:0000256" key="4">
    <source>
        <dbReference type="ARBA" id="ARBA00021364"/>
    </source>
</evidence>
<dbReference type="InterPro" id="IPR004809">
    <property type="entry name" value="Gln_synth_I"/>
</dbReference>
<feature type="binding site" evidence="12">
    <location>
        <position position="178"/>
    </location>
    <ligand>
        <name>ATP</name>
        <dbReference type="ChEBI" id="CHEBI:30616"/>
    </ligand>
</feature>
<dbReference type="GO" id="GO:0046872">
    <property type="term" value="F:metal ion binding"/>
    <property type="evidence" value="ECO:0007669"/>
    <property type="project" value="UniProtKB-KW"/>
</dbReference>
<keyword evidence="7 13" id="KW-0479">Metal-binding</keyword>
<dbReference type="GO" id="GO:0004356">
    <property type="term" value="F:glutamine synthetase activity"/>
    <property type="evidence" value="ECO:0007669"/>
    <property type="project" value="UniProtKB-EC"/>
</dbReference>
<accession>A0A3N0AW95</accession>
<feature type="binding site" evidence="13">
    <location>
        <position position="132"/>
    </location>
    <ligand>
        <name>Mg(2+)</name>
        <dbReference type="ChEBI" id="CHEBI:18420"/>
        <label>1</label>
    </ligand>
</feature>
<dbReference type="SUPFAM" id="SSF55931">
    <property type="entry name" value="Glutamine synthetase/guanido kinase"/>
    <property type="match status" value="1"/>
</dbReference>
<proteinExistence type="inferred from homology"/>
<comment type="caution">
    <text evidence="18">The sequence shown here is derived from an EMBL/GenBank/DDBJ whole genome shotgun (WGS) entry which is preliminary data.</text>
</comment>
<name>A0A3N0AW95_9ACTN</name>
<evidence type="ECO:0000256" key="14">
    <source>
        <dbReference type="PROSITE-ProRule" id="PRU01330"/>
    </source>
</evidence>
<reference evidence="19" key="1">
    <citation type="submission" date="2018-05" db="EMBL/GenBank/DDBJ databases">
        <title>Genome Sequencing of selected type strains of the family Eggerthellaceae.</title>
        <authorList>
            <person name="Danylec N."/>
            <person name="Stoll D.A."/>
            <person name="Doetsch A."/>
            <person name="Huch M."/>
        </authorList>
    </citation>
    <scope>NUCLEOTIDE SEQUENCE [LARGE SCALE GENOMIC DNA]</scope>
    <source>
        <strain evidence="19">DSM 24851</strain>
    </source>
</reference>
<dbReference type="Proteomes" id="UP000269591">
    <property type="component" value="Unassembled WGS sequence"/>
</dbReference>
<keyword evidence="9 12" id="KW-0067">ATP-binding</keyword>
<feature type="binding site" evidence="11">
    <location>
        <position position="334"/>
    </location>
    <ligand>
        <name>L-glutamate</name>
        <dbReference type="ChEBI" id="CHEBI:29985"/>
    </ligand>
</feature>
<dbReference type="Pfam" id="PF03951">
    <property type="entry name" value="Gln-synt_N"/>
    <property type="match status" value="1"/>
</dbReference>
<dbReference type="EMBL" id="QIBX01000013">
    <property type="protein sequence ID" value="RNL39145.1"/>
    <property type="molecule type" value="Genomic_DNA"/>
</dbReference>
<feature type="binding site" evidence="11">
    <location>
        <position position="312"/>
    </location>
    <ligand>
        <name>L-glutamate</name>
        <dbReference type="ChEBI" id="CHEBI:29985"/>
    </ligand>
</feature>
<sequence>MIDTKAYVIKQIEERDIRFLRLWFTDLLGGLKNVAITPSDVESAFEEGVGFDGASVNGLAPLQESDMLAHPDPSTFQMLPWRPANNGVARMFCDIRTPDGAPAAGDSRQILMRVLDKASDMGYSVNVGTAIEYFCFKSDEAPEPIDRGGYFDLAPLDNAADLRRDTVLTLEQMGIPVEYSHHESAPAQQEIDLRYSDALAAADAVMTSRLVIKETACERGLYATFMPKPLEHEQGSGMHMHMSLFDGTGNAFFDADDPEGFGLSSVAKRYIAGLLKYAPEYSLVTNQYVNSYKRIVSGFCCPTHICWGNSNRSAMVRVPRYKPAKGNSTRVAVRSVDSAANPYLALSALIAAGLRGIEENLQLPAPLTENAFELSTAQREELGIAALPTDLSRAVDAFEKSDFMREVLGEAAHAWLVENKRAEWEQYRAHVTQWEIDRYLATL</sequence>
<evidence type="ECO:0000256" key="5">
    <source>
        <dbReference type="ARBA" id="ARBA00022490"/>
    </source>
</evidence>
<dbReference type="GO" id="GO:0005524">
    <property type="term" value="F:ATP binding"/>
    <property type="evidence" value="ECO:0007669"/>
    <property type="project" value="UniProtKB-KW"/>
</dbReference>